<evidence type="ECO:0000313" key="4">
    <source>
        <dbReference type="Proteomes" id="UP001595704"/>
    </source>
</evidence>
<keyword evidence="4" id="KW-1185">Reference proteome</keyword>
<evidence type="ECO:0000256" key="1">
    <source>
        <dbReference type="SAM" id="MobiDB-lite"/>
    </source>
</evidence>
<proteinExistence type="predicted"/>
<reference evidence="4" key="1">
    <citation type="journal article" date="2019" name="Int. J. Syst. Evol. Microbiol.">
        <title>The Global Catalogue of Microorganisms (GCM) 10K type strain sequencing project: providing services to taxonomists for standard genome sequencing and annotation.</title>
        <authorList>
            <consortium name="The Broad Institute Genomics Platform"/>
            <consortium name="The Broad Institute Genome Sequencing Center for Infectious Disease"/>
            <person name="Wu L."/>
            <person name="Ma J."/>
        </authorList>
    </citation>
    <scope>NUCLEOTIDE SEQUENCE [LARGE SCALE GENOMIC DNA]</scope>
    <source>
        <strain evidence="4">KCTC 42282</strain>
    </source>
</reference>
<sequence length="152" mass="16262">MELLPSTFAVSARASEAAVRHVSIQLHPADLGVVNVTLKLEGDVLELRMEVRNEEAAQMLGRERDSLCAHLRAAGYKPEVVAIQVGSFHGTADGQNSSGRSDHSQFKDGGGEGSPGNARGGEGQNEQHNRSREDRETVDGADGRRIDGGLYL</sequence>
<feature type="domain" description="Flagellar hook-length control protein-like C-terminal" evidence="2">
    <location>
        <begin position="17"/>
        <end position="88"/>
    </location>
</feature>
<evidence type="ECO:0000313" key="3">
    <source>
        <dbReference type="EMBL" id="MFC3639481.1"/>
    </source>
</evidence>
<keyword evidence="3" id="KW-0966">Cell projection</keyword>
<name>A0ABV7UL81_9HYPH</name>
<dbReference type="Pfam" id="PF02120">
    <property type="entry name" value="Flg_hook"/>
    <property type="match status" value="1"/>
</dbReference>
<dbReference type="CDD" id="cd17470">
    <property type="entry name" value="T3SS_Flik_C"/>
    <property type="match status" value="1"/>
</dbReference>
<dbReference type="Gene3D" id="3.30.750.140">
    <property type="match status" value="1"/>
</dbReference>
<keyword evidence="3" id="KW-0969">Cilium</keyword>
<dbReference type="InterPro" id="IPR038610">
    <property type="entry name" value="FliK-like_C_sf"/>
</dbReference>
<accession>A0ABV7UL81</accession>
<feature type="compositionally biased region" description="Gly residues" evidence="1">
    <location>
        <begin position="111"/>
        <end position="123"/>
    </location>
</feature>
<keyword evidence="3" id="KW-0282">Flagellum</keyword>
<dbReference type="EMBL" id="JBHRYC010000094">
    <property type="protein sequence ID" value="MFC3639481.1"/>
    <property type="molecule type" value="Genomic_DNA"/>
</dbReference>
<feature type="region of interest" description="Disordered" evidence="1">
    <location>
        <begin position="88"/>
        <end position="152"/>
    </location>
</feature>
<feature type="compositionally biased region" description="Basic and acidic residues" evidence="1">
    <location>
        <begin position="125"/>
        <end position="152"/>
    </location>
</feature>
<dbReference type="Proteomes" id="UP001595704">
    <property type="component" value="Unassembled WGS sequence"/>
</dbReference>
<comment type="caution">
    <text evidence="3">The sequence shown here is derived from an EMBL/GenBank/DDBJ whole genome shotgun (WGS) entry which is preliminary data.</text>
</comment>
<organism evidence="3 4">
    <name type="scientific">Camelimonas fluminis</name>
    <dbReference type="NCBI Taxonomy" id="1576911"/>
    <lineage>
        <taxon>Bacteria</taxon>
        <taxon>Pseudomonadati</taxon>
        <taxon>Pseudomonadota</taxon>
        <taxon>Alphaproteobacteria</taxon>
        <taxon>Hyphomicrobiales</taxon>
        <taxon>Chelatococcaceae</taxon>
        <taxon>Camelimonas</taxon>
    </lineage>
</organism>
<gene>
    <name evidence="3" type="ORF">ACFONL_19260</name>
</gene>
<dbReference type="RefSeq" id="WP_191321525.1">
    <property type="nucleotide sequence ID" value="NZ_BNCG01000109.1"/>
</dbReference>
<dbReference type="InterPro" id="IPR021136">
    <property type="entry name" value="Flagellar_hook_control-like_C"/>
</dbReference>
<evidence type="ECO:0000259" key="2">
    <source>
        <dbReference type="Pfam" id="PF02120"/>
    </source>
</evidence>
<protein>
    <submittedName>
        <fullName evidence="3">Flagellar hook-length control protein FliK</fullName>
    </submittedName>
</protein>
<feature type="compositionally biased region" description="Basic and acidic residues" evidence="1">
    <location>
        <begin position="100"/>
        <end position="110"/>
    </location>
</feature>